<feature type="domain" description="CheW-like" evidence="1">
    <location>
        <begin position="15"/>
        <end position="159"/>
    </location>
</feature>
<dbReference type="Gene3D" id="2.40.50.180">
    <property type="entry name" value="CheA-289, Domain 4"/>
    <property type="match status" value="1"/>
</dbReference>
<name>A0ABV8D921_9BURK</name>
<keyword evidence="3" id="KW-1185">Reference proteome</keyword>
<dbReference type="RefSeq" id="WP_055400726.1">
    <property type="nucleotide sequence ID" value="NZ_JAMXAX010000177.1"/>
</dbReference>
<dbReference type="PANTHER" id="PTHR22617:SF23">
    <property type="entry name" value="CHEMOTAXIS PROTEIN CHEW"/>
    <property type="match status" value="1"/>
</dbReference>
<comment type="caution">
    <text evidence="2">The sequence shown here is derived from an EMBL/GenBank/DDBJ whole genome shotgun (WGS) entry which is preliminary data.</text>
</comment>
<proteinExistence type="predicted"/>
<dbReference type="InterPro" id="IPR002545">
    <property type="entry name" value="CheW-lke_dom"/>
</dbReference>
<gene>
    <name evidence="2" type="ORF">ACFOW3_09350</name>
</gene>
<dbReference type="InterPro" id="IPR039315">
    <property type="entry name" value="CheW"/>
</dbReference>
<dbReference type="SMART" id="SM00260">
    <property type="entry name" value="CheW"/>
    <property type="match status" value="1"/>
</dbReference>
<reference evidence="3" key="1">
    <citation type="journal article" date="2019" name="Int. J. Syst. Evol. Microbiol.">
        <title>The Global Catalogue of Microorganisms (GCM) 10K type strain sequencing project: providing services to taxonomists for standard genome sequencing and annotation.</title>
        <authorList>
            <consortium name="The Broad Institute Genomics Platform"/>
            <consortium name="The Broad Institute Genome Sequencing Center for Infectious Disease"/>
            <person name="Wu L."/>
            <person name="Ma J."/>
        </authorList>
    </citation>
    <scope>NUCLEOTIDE SEQUENCE [LARGE SCALE GENOMIC DNA]</scope>
    <source>
        <strain evidence="3">CCUG 2113</strain>
    </source>
</reference>
<dbReference type="Gene3D" id="2.30.30.40">
    <property type="entry name" value="SH3 Domains"/>
    <property type="match status" value="1"/>
</dbReference>
<protein>
    <submittedName>
        <fullName evidence="2">Chemotaxis protein CheW</fullName>
    </submittedName>
</protein>
<dbReference type="SUPFAM" id="SSF50341">
    <property type="entry name" value="CheW-like"/>
    <property type="match status" value="2"/>
</dbReference>
<sequence>MQDLNPPPATTSPAVIPHVHVRVGGCDIAIPIEQVRQAVPLPPQGLTVLPRRSGALQGVADVAGAAVPIVALERWLPLSAADDEDNGASRLLVLQHADALVGVRVDAVLGVKPVAAEGVRRLHHTPDDNELFESVVPASAAAPTLCILEVARLMRLAQAWCAAAELALARSAGAAALAVQRPGARAQRFAVFLIGSERWAVPVAAVQQVVPLPATDLALGRNDRTWAIGQWRERKLPLVDISEGRQASDRQAAPWMVLVGQGPLVLGLTVSECEQFVDVAPDEVARTPEDAVMAGVVLRPDLGKLQVLDVDKLFSLTPGASISRVAPAASAPRNGAVPSDAAEPVPYLVFAADQRYASPVEGIVGVVEIPPQARDDLRQGRQAVLAWRDQTIRVVNLPAIGRSAAPPDPLLAVLVQAPGDCAAPIGIGIRSLCDWLPAHSARRSGMRMGAMGELGLINAQGAVDDHANLVVVDLAQMAYLLG</sequence>
<accession>A0ABV8D921</accession>
<dbReference type="PROSITE" id="PS50851">
    <property type="entry name" value="CHEW"/>
    <property type="match status" value="2"/>
</dbReference>
<organism evidence="2 3">
    <name type="scientific">Acidovorax facilis</name>
    <dbReference type="NCBI Taxonomy" id="12917"/>
    <lineage>
        <taxon>Bacteria</taxon>
        <taxon>Pseudomonadati</taxon>
        <taxon>Pseudomonadota</taxon>
        <taxon>Betaproteobacteria</taxon>
        <taxon>Burkholderiales</taxon>
        <taxon>Comamonadaceae</taxon>
        <taxon>Acidovorax</taxon>
    </lineage>
</organism>
<evidence type="ECO:0000313" key="2">
    <source>
        <dbReference type="EMBL" id="MFC3934832.1"/>
    </source>
</evidence>
<evidence type="ECO:0000259" key="1">
    <source>
        <dbReference type="PROSITE" id="PS50851"/>
    </source>
</evidence>
<dbReference type="PANTHER" id="PTHR22617">
    <property type="entry name" value="CHEMOTAXIS SENSOR HISTIDINE KINASE-RELATED"/>
    <property type="match status" value="1"/>
</dbReference>
<evidence type="ECO:0000313" key="3">
    <source>
        <dbReference type="Proteomes" id="UP001595693"/>
    </source>
</evidence>
<dbReference type="EMBL" id="JBHSAJ010000024">
    <property type="protein sequence ID" value="MFC3934832.1"/>
    <property type="molecule type" value="Genomic_DNA"/>
</dbReference>
<dbReference type="Proteomes" id="UP001595693">
    <property type="component" value="Unassembled WGS sequence"/>
</dbReference>
<feature type="domain" description="CheW-like" evidence="1">
    <location>
        <begin position="186"/>
        <end position="319"/>
    </location>
</feature>
<dbReference type="InterPro" id="IPR036061">
    <property type="entry name" value="CheW-like_dom_sf"/>
</dbReference>
<dbReference type="Pfam" id="PF01584">
    <property type="entry name" value="CheW"/>
    <property type="match status" value="2"/>
</dbReference>